<dbReference type="GO" id="GO:0005524">
    <property type="term" value="F:ATP binding"/>
    <property type="evidence" value="ECO:0007669"/>
    <property type="project" value="UniProtKB-UniRule"/>
</dbReference>
<keyword evidence="1" id="KW-0436">Ligase</keyword>
<dbReference type="Pfam" id="PF02786">
    <property type="entry name" value="CPSase_L_D2"/>
    <property type="match status" value="1"/>
</dbReference>
<evidence type="ECO:0000313" key="8">
    <source>
        <dbReference type="EMBL" id="KAK5980289.1"/>
    </source>
</evidence>
<protein>
    <submittedName>
        <fullName evidence="8">Acetyl-CoA carboxylase biotin carboxylase subunit</fullName>
    </submittedName>
</protein>
<keyword evidence="3 5" id="KW-0067">ATP-binding</keyword>
<dbReference type="InterPro" id="IPR005479">
    <property type="entry name" value="CPAse_ATP-bd"/>
</dbReference>
<evidence type="ECO:0000259" key="6">
    <source>
        <dbReference type="PROSITE" id="PS50975"/>
    </source>
</evidence>
<dbReference type="PROSITE" id="PS50979">
    <property type="entry name" value="BC"/>
    <property type="match status" value="1"/>
</dbReference>
<sequence>MLNPVNALGGQHSGFKMFAAHMLVIAAATALSSNDIHAASDKILCSMMLFRHGQHRCFLKTFVRRENSHAALERKSFKKVLVANRGEVAARIFRTLREMEIESVGIYTYEDRYTQHRLRADKSFRIGNGKDPVAPYTDIERIIEVAVKNNVDAIHPGHDFLAKRPEFAERVLSEGISYIGPTPSVIEQMRDNFKARLCAIETNLQVIPGSSIPLTSPEEAVKIVKEFGTPILLKPAHGSGGQAMQYVHNPRQIAEAFELMSNKARKLFGDGSLIIEKFIDQPRHIEIQVLADQQGDVVHLFERDCSLQLKQQKFLEMAPARRLDEEIRSRLYADAIALARHIGYRNAGAYAQLFI</sequence>
<dbReference type="GO" id="GO:0004736">
    <property type="term" value="F:pyruvate carboxylase activity"/>
    <property type="evidence" value="ECO:0007669"/>
    <property type="project" value="TreeGrafter"/>
</dbReference>
<evidence type="ECO:0000256" key="3">
    <source>
        <dbReference type="ARBA" id="ARBA00022840"/>
    </source>
</evidence>
<reference evidence="8 9" key="1">
    <citation type="submission" date="2019-10" db="EMBL/GenBank/DDBJ databases">
        <title>Assembly and Annotation for the nematode Trichostrongylus colubriformis.</title>
        <authorList>
            <person name="Martin J."/>
        </authorList>
    </citation>
    <scope>NUCLEOTIDE SEQUENCE [LARGE SCALE GENOMIC DNA]</scope>
    <source>
        <strain evidence="8">G859</strain>
        <tissue evidence="8">Whole worm</tissue>
    </source>
</reference>
<dbReference type="InterPro" id="IPR011764">
    <property type="entry name" value="Biotin_carboxylation_dom"/>
</dbReference>
<dbReference type="PANTHER" id="PTHR43778:SF2">
    <property type="entry name" value="PYRUVATE CARBOXYLASE, MITOCHONDRIAL"/>
    <property type="match status" value="1"/>
</dbReference>
<keyword evidence="4" id="KW-0092">Biotin</keyword>
<dbReference type="InterPro" id="IPR055268">
    <property type="entry name" value="PCB-like"/>
</dbReference>
<evidence type="ECO:0000256" key="5">
    <source>
        <dbReference type="PROSITE-ProRule" id="PRU00409"/>
    </source>
</evidence>
<dbReference type="AlphaFoldDB" id="A0AAN8FNR3"/>
<dbReference type="InterPro" id="IPR011761">
    <property type="entry name" value="ATP-grasp"/>
</dbReference>
<dbReference type="PANTHER" id="PTHR43778">
    <property type="entry name" value="PYRUVATE CARBOXYLASE"/>
    <property type="match status" value="1"/>
</dbReference>
<accession>A0AAN8FNR3</accession>
<evidence type="ECO:0000259" key="7">
    <source>
        <dbReference type="PROSITE" id="PS50979"/>
    </source>
</evidence>
<dbReference type="EMBL" id="WIXE01007599">
    <property type="protein sequence ID" value="KAK5980289.1"/>
    <property type="molecule type" value="Genomic_DNA"/>
</dbReference>
<keyword evidence="9" id="KW-1185">Reference proteome</keyword>
<dbReference type="Proteomes" id="UP001331761">
    <property type="component" value="Unassembled WGS sequence"/>
</dbReference>
<keyword evidence="2 5" id="KW-0547">Nucleotide-binding</keyword>
<dbReference type="Pfam" id="PF00289">
    <property type="entry name" value="Biotin_carb_N"/>
    <property type="match status" value="1"/>
</dbReference>
<dbReference type="InterPro" id="IPR016185">
    <property type="entry name" value="PreATP-grasp_dom_sf"/>
</dbReference>
<dbReference type="Gene3D" id="3.30.470.20">
    <property type="entry name" value="ATP-grasp fold, B domain"/>
    <property type="match status" value="1"/>
</dbReference>
<dbReference type="GO" id="GO:0006094">
    <property type="term" value="P:gluconeogenesis"/>
    <property type="evidence" value="ECO:0007669"/>
    <property type="project" value="TreeGrafter"/>
</dbReference>
<evidence type="ECO:0000256" key="4">
    <source>
        <dbReference type="ARBA" id="ARBA00023267"/>
    </source>
</evidence>
<feature type="domain" description="ATP-grasp" evidence="6">
    <location>
        <begin position="198"/>
        <end position="298"/>
    </location>
</feature>
<evidence type="ECO:0000313" key="9">
    <source>
        <dbReference type="Proteomes" id="UP001331761"/>
    </source>
</evidence>
<dbReference type="SUPFAM" id="SSF52440">
    <property type="entry name" value="PreATP-grasp domain"/>
    <property type="match status" value="1"/>
</dbReference>
<dbReference type="InterPro" id="IPR005481">
    <property type="entry name" value="BC-like_N"/>
</dbReference>
<evidence type="ECO:0000256" key="2">
    <source>
        <dbReference type="ARBA" id="ARBA00022741"/>
    </source>
</evidence>
<proteinExistence type="predicted"/>
<evidence type="ECO:0000256" key="1">
    <source>
        <dbReference type="ARBA" id="ARBA00022598"/>
    </source>
</evidence>
<gene>
    <name evidence="8" type="ORF">GCK32_003337</name>
</gene>
<dbReference type="SUPFAM" id="SSF56059">
    <property type="entry name" value="Glutathione synthetase ATP-binding domain-like"/>
    <property type="match status" value="1"/>
</dbReference>
<feature type="domain" description="Biotin carboxylation" evidence="7">
    <location>
        <begin position="76"/>
        <end position="355"/>
    </location>
</feature>
<comment type="caution">
    <text evidence="8">The sequence shown here is derived from an EMBL/GenBank/DDBJ whole genome shotgun (WGS) entry which is preliminary data.</text>
</comment>
<organism evidence="8 9">
    <name type="scientific">Trichostrongylus colubriformis</name>
    <name type="common">Black scour worm</name>
    <dbReference type="NCBI Taxonomy" id="6319"/>
    <lineage>
        <taxon>Eukaryota</taxon>
        <taxon>Metazoa</taxon>
        <taxon>Ecdysozoa</taxon>
        <taxon>Nematoda</taxon>
        <taxon>Chromadorea</taxon>
        <taxon>Rhabditida</taxon>
        <taxon>Rhabditina</taxon>
        <taxon>Rhabditomorpha</taxon>
        <taxon>Strongyloidea</taxon>
        <taxon>Trichostrongylidae</taxon>
        <taxon>Trichostrongylus</taxon>
    </lineage>
</organism>
<dbReference type="GO" id="GO:0005737">
    <property type="term" value="C:cytoplasm"/>
    <property type="evidence" value="ECO:0007669"/>
    <property type="project" value="TreeGrafter"/>
</dbReference>
<dbReference type="GO" id="GO:0046872">
    <property type="term" value="F:metal ion binding"/>
    <property type="evidence" value="ECO:0007669"/>
    <property type="project" value="InterPro"/>
</dbReference>
<dbReference type="PROSITE" id="PS50975">
    <property type="entry name" value="ATP_GRASP"/>
    <property type="match status" value="1"/>
</dbReference>
<name>A0AAN8FNR3_TRICO</name>